<sequence length="704" mass="81197">MVTDIRSIALITSVFILLSGCSPETADSIESESREDTEEQPEENRPEDLIPDASELGSGINRENMDPEVPPHDNFYRFVNGRWLEETEIPSDRSRWGSFDELRETAEQQVLEIITELAEEEAEFGSDNQKIGDMFRSFKDTVRIEEAGLSPLEEEFQNIDTLSSHQGLLAFWGHYQPYRFGAPFSVSVAQDLKKSDQYITYSGQSGLGLPDRDFYLNDDERSQQLLQQYKNYISRIWDAARWEGGEEAAERILDLETSIAEIHWTRVENRDRQATYNKKSLDELTELAPAIDWKLFLDQAQLDEIDEIVVRQPSYLENLSELWQEIDLEDWKTYLRFHLIRQAASNLSSEFADAHFDFYGRVLSGQPEQRSRERRAVSATESALGFLVGKKYIDRHFPEEASARMDEMIDNLTVAFEESIKELEWMTDETKEEALNKLDNFNAKIGYPEVWRDYDCVEIQPDDLMGNMRRAAVCEYERNIGRLGEEVDPEEWGMTPQTVNAYYSVSLNEIVFPAGILQPPFFDVEAEDAVNYGGIGAVIGHEITHGFDDQGRRSDGDGNLRDWWTDEDEEQFEKRAQLMIDQYNEYNPVDDMNINGALALGENIADLGGVNVAYRAYMNSLDGEESPVIDGFTGEQRFFMGWGQVWRIKFRDEALRQQLMTGPHSPGKYRVIGVLSNMPEFYEAFDVSPGDEMYREEEKRVRIW</sequence>
<dbReference type="RefSeq" id="WP_210511635.1">
    <property type="nucleotide sequence ID" value="NZ_JAFIDN010000005.1"/>
</dbReference>
<keyword evidence="6" id="KW-0862">Zinc</keyword>
<comment type="caution">
    <text evidence="11">The sequence shown here is derived from an EMBL/GenBank/DDBJ whole genome shotgun (WGS) entry which is preliminary data.</text>
</comment>
<reference evidence="11" key="1">
    <citation type="submission" date="2021-02" db="EMBL/GenBank/DDBJ databases">
        <title>Natronogracilivirga saccharolytica gen. nov. sp. nov. a new anaerobic, haloalkiliphilic carbohydrate-fermenting bacterium from soda lake and proposing of Cyclonatronumiaceae fam. nov. in the phylum Balneolaeota.</title>
        <authorList>
            <person name="Zhilina T.N."/>
            <person name="Sorokin D.Y."/>
            <person name="Zavarzina D.G."/>
            <person name="Toshchakov S.V."/>
            <person name="Kublanov I.V."/>
        </authorList>
    </citation>
    <scope>NUCLEOTIDE SEQUENCE</scope>
    <source>
        <strain evidence="11">Z-1702</strain>
    </source>
</reference>
<dbReference type="GO" id="GO:0005886">
    <property type="term" value="C:plasma membrane"/>
    <property type="evidence" value="ECO:0007669"/>
    <property type="project" value="TreeGrafter"/>
</dbReference>
<keyword evidence="5" id="KW-0378">Hydrolase</keyword>
<dbReference type="InterPro" id="IPR024079">
    <property type="entry name" value="MetalloPept_cat_dom_sf"/>
</dbReference>
<evidence type="ECO:0000256" key="7">
    <source>
        <dbReference type="ARBA" id="ARBA00023049"/>
    </source>
</evidence>
<evidence type="ECO:0000256" key="1">
    <source>
        <dbReference type="ARBA" id="ARBA00001947"/>
    </source>
</evidence>
<keyword evidence="3" id="KW-0645">Protease</keyword>
<evidence type="ECO:0000256" key="6">
    <source>
        <dbReference type="ARBA" id="ARBA00022833"/>
    </source>
</evidence>
<proteinExistence type="inferred from homology"/>
<feature type="compositionally biased region" description="Acidic residues" evidence="8">
    <location>
        <begin position="27"/>
        <end position="41"/>
    </location>
</feature>
<dbReference type="PRINTS" id="PR00786">
    <property type="entry name" value="NEPRILYSIN"/>
</dbReference>
<dbReference type="GO" id="GO:0016485">
    <property type="term" value="P:protein processing"/>
    <property type="evidence" value="ECO:0007669"/>
    <property type="project" value="TreeGrafter"/>
</dbReference>
<protein>
    <submittedName>
        <fullName evidence="11">M13 family metallopeptidase</fullName>
    </submittedName>
</protein>
<dbReference type="PANTHER" id="PTHR11733:SF167">
    <property type="entry name" value="FI17812P1-RELATED"/>
    <property type="match status" value="1"/>
</dbReference>
<dbReference type="SUPFAM" id="SSF55486">
    <property type="entry name" value="Metalloproteases ('zincins'), catalytic domain"/>
    <property type="match status" value="1"/>
</dbReference>
<dbReference type="PROSITE" id="PS51257">
    <property type="entry name" value="PROKAR_LIPOPROTEIN"/>
    <property type="match status" value="1"/>
</dbReference>
<evidence type="ECO:0000256" key="4">
    <source>
        <dbReference type="ARBA" id="ARBA00022723"/>
    </source>
</evidence>
<organism evidence="11 12">
    <name type="scientific">Natronogracilivirga saccharolytica</name>
    <dbReference type="NCBI Taxonomy" id="2812953"/>
    <lineage>
        <taxon>Bacteria</taxon>
        <taxon>Pseudomonadati</taxon>
        <taxon>Balneolota</taxon>
        <taxon>Balneolia</taxon>
        <taxon>Balneolales</taxon>
        <taxon>Cyclonatronaceae</taxon>
        <taxon>Natronogracilivirga</taxon>
    </lineage>
</organism>
<dbReference type="PANTHER" id="PTHR11733">
    <property type="entry name" value="ZINC METALLOPROTEASE FAMILY M13 NEPRILYSIN-RELATED"/>
    <property type="match status" value="1"/>
</dbReference>
<dbReference type="InterPro" id="IPR042089">
    <property type="entry name" value="Peptidase_M13_dom_2"/>
</dbReference>
<dbReference type="InterPro" id="IPR008753">
    <property type="entry name" value="Peptidase_M13_N"/>
</dbReference>
<dbReference type="Pfam" id="PF01431">
    <property type="entry name" value="Peptidase_M13"/>
    <property type="match status" value="1"/>
</dbReference>
<dbReference type="PROSITE" id="PS51885">
    <property type="entry name" value="NEPRILYSIN"/>
    <property type="match status" value="1"/>
</dbReference>
<dbReference type="Proteomes" id="UP000673975">
    <property type="component" value="Unassembled WGS sequence"/>
</dbReference>
<feature type="region of interest" description="Disordered" evidence="8">
    <location>
        <begin position="26"/>
        <end position="68"/>
    </location>
</feature>
<dbReference type="AlphaFoldDB" id="A0A8J7UTK4"/>
<evidence type="ECO:0000256" key="8">
    <source>
        <dbReference type="SAM" id="MobiDB-lite"/>
    </source>
</evidence>
<dbReference type="Gene3D" id="3.40.390.10">
    <property type="entry name" value="Collagenase (Catalytic Domain)"/>
    <property type="match status" value="1"/>
</dbReference>
<gene>
    <name evidence="11" type="ORF">NATSA_08470</name>
</gene>
<evidence type="ECO:0000256" key="2">
    <source>
        <dbReference type="ARBA" id="ARBA00007357"/>
    </source>
</evidence>
<dbReference type="InterPro" id="IPR018497">
    <property type="entry name" value="Peptidase_M13_C"/>
</dbReference>
<keyword evidence="7" id="KW-0482">Metalloprotease</keyword>
<keyword evidence="12" id="KW-1185">Reference proteome</keyword>
<evidence type="ECO:0000313" key="11">
    <source>
        <dbReference type="EMBL" id="MBP3192696.1"/>
    </source>
</evidence>
<dbReference type="EMBL" id="JAFIDN010000005">
    <property type="protein sequence ID" value="MBP3192696.1"/>
    <property type="molecule type" value="Genomic_DNA"/>
</dbReference>
<evidence type="ECO:0000313" key="12">
    <source>
        <dbReference type="Proteomes" id="UP000673975"/>
    </source>
</evidence>
<feature type="domain" description="Peptidase M13 N-terminal" evidence="10">
    <location>
        <begin position="71"/>
        <end position="448"/>
    </location>
</feature>
<comment type="similarity">
    <text evidence="2">Belongs to the peptidase M13 family.</text>
</comment>
<dbReference type="GO" id="GO:0046872">
    <property type="term" value="F:metal ion binding"/>
    <property type="evidence" value="ECO:0007669"/>
    <property type="project" value="UniProtKB-KW"/>
</dbReference>
<dbReference type="Gene3D" id="1.10.1380.10">
    <property type="entry name" value="Neutral endopeptidase , domain2"/>
    <property type="match status" value="1"/>
</dbReference>
<keyword evidence="4" id="KW-0479">Metal-binding</keyword>
<name>A0A8J7UTK4_9BACT</name>
<evidence type="ECO:0000259" key="9">
    <source>
        <dbReference type="Pfam" id="PF01431"/>
    </source>
</evidence>
<evidence type="ECO:0000256" key="5">
    <source>
        <dbReference type="ARBA" id="ARBA00022801"/>
    </source>
</evidence>
<evidence type="ECO:0000259" key="10">
    <source>
        <dbReference type="Pfam" id="PF05649"/>
    </source>
</evidence>
<comment type="cofactor">
    <cofactor evidence="1">
        <name>Zn(2+)</name>
        <dbReference type="ChEBI" id="CHEBI:29105"/>
    </cofactor>
</comment>
<dbReference type="CDD" id="cd08662">
    <property type="entry name" value="M13"/>
    <property type="match status" value="1"/>
</dbReference>
<dbReference type="InterPro" id="IPR000718">
    <property type="entry name" value="Peptidase_M13"/>
</dbReference>
<evidence type="ECO:0000256" key="3">
    <source>
        <dbReference type="ARBA" id="ARBA00022670"/>
    </source>
</evidence>
<feature type="domain" description="Peptidase M13 C-terminal" evidence="9">
    <location>
        <begin position="500"/>
        <end position="701"/>
    </location>
</feature>
<dbReference type="Pfam" id="PF05649">
    <property type="entry name" value="Peptidase_M13_N"/>
    <property type="match status" value="1"/>
</dbReference>
<dbReference type="GO" id="GO:0004222">
    <property type="term" value="F:metalloendopeptidase activity"/>
    <property type="evidence" value="ECO:0007669"/>
    <property type="project" value="InterPro"/>
</dbReference>
<accession>A0A8J7UTK4</accession>